<dbReference type="SUPFAM" id="SSF46689">
    <property type="entry name" value="Homeodomain-like"/>
    <property type="match status" value="1"/>
</dbReference>
<feature type="domain" description="Myb-like" evidence="5">
    <location>
        <begin position="558"/>
        <end position="613"/>
    </location>
</feature>
<dbReference type="PANTHER" id="PTHR21717:SF70">
    <property type="entry name" value="TELOMERE REPEAT-BINDING PROTEIN 2-RELATED"/>
    <property type="match status" value="1"/>
</dbReference>
<dbReference type="InterPro" id="IPR009057">
    <property type="entry name" value="Homeodomain-like_sf"/>
</dbReference>
<proteinExistence type="predicted"/>
<dbReference type="Pfam" id="PF23603">
    <property type="entry name" value="Ubiquitin_TPR1"/>
    <property type="match status" value="1"/>
</dbReference>
<protein>
    <submittedName>
        <fullName evidence="7">Uncharacterized protein</fullName>
    </submittedName>
</protein>
<dbReference type="PROSITE" id="PS51294">
    <property type="entry name" value="HTH_MYB"/>
    <property type="match status" value="1"/>
</dbReference>
<evidence type="ECO:0000259" key="5">
    <source>
        <dbReference type="PROSITE" id="PS50090"/>
    </source>
</evidence>
<feature type="domain" description="HTH myb-type" evidence="6">
    <location>
        <begin position="558"/>
        <end position="617"/>
    </location>
</feature>
<keyword evidence="2" id="KW-0238">DNA-binding</keyword>
<evidence type="ECO:0000256" key="4">
    <source>
        <dbReference type="SAM" id="MobiDB-lite"/>
    </source>
</evidence>
<evidence type="ECO:0000256" key="1">
    <source>
        <dbReference type="ARBA" id="ARBA00004123"/>
    </source>
</evidence>
<feature type="region of interest" description="Disordered" evidence="4">
    <location>
        <begin position="157"/>
        <end position="176"/>
    </location>
</feature>
<comment type="caution">
    <text evidence="7">The sequence shown here is derived from an EMBL/GenBank/DDBJ whole genome shotgun (WGS) entry which is preliminary data.</text>
</comment>
<feature type="region of interest" description="Disordered" evidence="4">
    <location>
        <begin position="1"/>
        <end position="25"/>
    </location>
</feature>
<dbReference type="PROSITE" id="PS50090">
    <property type="entry name" value="MYB_LIKE"/>
    <property type="match status" value="1"/>
</dbReference>
<name>A0A218W8I5_PUNGR</name>
<feature type="region of interest" description="Disordered" evidence="4">
    <location>
        <begin position="441"/>
        <end position="468"/>
    </location>
</feature>
<dbReference type="AlphaFoldDB" id="A0A218W8I5"/>
<accession>A0A218W8I5</accession>
<keyword evidence="3" id="KW-0539">Nucleus</keyword>
<dbReference type="GO" id="GO:0042162">
    <property type="term" value="F:telomeric DNA binding"/>
    <property type="evidence" value="ECO:0007669"/>
    <property type="project" value="UniProtKB-ARBA"/>
</dbReference>
<feature type="compositionally biased region" description="Low complexity" evidence="4">
    <location>
        <begin position="448"/>
        <end position="468"/>
    </location>
</feature>
<gene>
    <name evidence="7" type="ORF">CDL15_Pgr024985</name>
</gene>
<dbReference type="CDD" id="cd17039">
    <property type="entry name" value="Ubl_ubiquitin_like"/>
    <property type="match status" value="1"/>
</dbReference>
<reference evidence="8" key="1">
    <citation type="journal article" date="2017" name="Plant J.">
        <title>The pomegranate (Punica granatum L.) genome and the genomics of punicalagin biosynthesis.</title>
        <authorList>
            <person name="Qin G."/>
            <person name="Xu C."/>
            <person name="Ming R."/>
            <person name="Tang H."/>
            <person name="Guyot R."/>
            <person name="Kramer E.M."/>
            <person name="Hu Y."/>
            <person name="Yi X."/>
            <person name="Qi Y."/>
            <person name="Xu X."/>
            <person name="Gao Z."/>
            <person name="Pan H."/>
            <person name="Jian J."/>
            <person name="Tian Y."/>
            <person name="Yue Z."/>
            <person name="Xu Y."/>
        </authorList>
    </citation>
    <scope>NUCLEOTIDE SEQUENCE [LARGE SCALE GENOMIC DNA]</scope>
    <source>
        <strain evidence="8">cv. Dabenzi</strain>
    </source>
</reference>
<dbReference type="Pfam" id="PF00249">
    <property type="entry name" value="Myb_DNA-binding"/>
    <property type="match status" value="1"/>
</dbReference>
<dbReference type="InterPro" id="IPR001005">
    <property type="entry name" value="SANT/Myb"/>
</dbReference>
<feature type="compositionally biased region" description="Basic and acidic residues" evidence="4">
    <location>
        <begin position="332"/>
        <end position="345"/>
    </location>
</feature>
<evidence type="ECO:0000256" key="2">
    <source>
        <dbReference type="ARBA" id="ARBA00023125"/>
    </source>
</evidence>
<evidence type="ECO:0000313" key="7">
    <source>
        <dbReference type="EMBL" id="OWM68798.1"/>
    </source>
</evidence>
<dbReference type="Gene3D" id="1.10.246.220">
    <property type="match status" value="1"/>
</dbReference>
<dbReference type="SMART" id="SM00717">
    <property type="entry name" value="SANT"/>
    <property type="match status" value="1"/>
</dbReference>
<evidence type="ECO:0000256" key="3">
    <source>
        <dbReference type="ARBA" id="ARBA00023242"/>
    </source>
</evidence>
<dbReference type="CDD" id="cd11660">
    <property type="entry name" value="SANT_TRF"/>
    <property type="match status" value="1"/>
</dbReference>
<dbReference type="PANTHER" id="PTHR21717">
    <property type="entry name" value="TELOMERIC REPEAT BINDING PROTEIN"/>
    <property type="match status" value="1"/>
</dbReference>
<dbReference type="InterPro" id="IPR031105">
    <property type="entry name" value="TRP_plant"/>
</dbReference>
<evidence type="ECO:0000259" key="6">
    <source>
        <dbReference type="PROSITE" id="PS51294"/>
    </source>
</evidence>
<dbReference type="InterPro" id="IPR029071">
    <property type="entry name" value="Ubiquitin-like_domsf"/>
</dbReference>
<dbReference type="GO" id="GO:0005634">
    <property type="term" value="C:nucleus"/>
    <property type="evidence" value="ECO:0007669"/>
    <property type="project" value="UniProtKB-SubCell"/>
</dbReference>
<organism evidence="7 8">
    <name type="scientific">Punica granatum</name>
    <name type="common">Pomegranate</name>
    <dbReference type="NCBI Taxonomy" id="22663"/>
    <lineage>
        <taxon>Eukaryota</taxon>
        <taxon>Viridiplantae</taxon>
        <taxon>Streptophyta</taxon>
        <taxon>Embryophyta</taxon>
        <taxon>Tracheophyta</taxon>
        <taxon>Spermatophyta</taxon>
        <taxon>Magnoliopsida</taxon>
        <taxon>eudicotyledons</taxon>
        <taxon>Gunneridae</taxon>
        <taxon>Pentapetalae</taxon>
        <taxon>rosids</taxon>
        <taxon>malvids</taxon>
        <taxon>Myrtales</taxon>
        <taxon>Lythraceae</taxon>
        <taxon>Punica</taxon>
    </lineage>
</organism>
<dbReference type="InterPro" id="IPR057625">
    <property type="entry name" value="TPR1-6-like_ubiquitin"/>
</dbReference>
<dbReference type="Proteomes" id="UP000197138">
    <property type="component" value="Unassembled WGS sequence"/>
</dbReference>
<comment type="subcellular location">
    <subcellularLocation>
        <location evidence="1">Nucleus</location>
    </subcellularLocation>
</comment>
<evidence type="ECO:0000313" key="8">
    <source>
        <dbReference type="Proteomes" id="UP000197138"/>
    </source>
</evidence>
<dbReference type="SUPFAM" id="SSF54236">
    <property type="entry name" value="Ubiquitin-like"/>
    <property type="match status" value="1"/>
</dbReference>
<feature type="region of interest" description="Disordered" evidence="4">
    <location>
        <begin position="332"/>
        <end position="361"/>
    </location>
</feature>
<dbReference type="InterPro" id="IPR017930">
    <property type="entry name" value="Myb_dom"/>
</dbReference>
<sequence>MALNVHVSPSESYKITGGPPGRQRTGRYEHLALPAIARQLARGYRMVSNRRLEYGFSGYQVPATPRAPRSARRRCSIQKKVDDRKMHAFNLLAAVAGELLLEKAVCPSSSTSSTQKDQCPINEAGRDKEWQDRCNPLELKPSVHENRGKSFVVSELFSPDKDKNNGSEFKGKDDSVSSAIEVGLHEDSGSYSNQEDEVRVHNKEAQLNNGNFACSSDIDLCSLGSPIKCIRDNRKVFSRDDDDNLPGCTHPGTMKKKPFTSVPRIGDRRIRKILASKYWKAPKLKVEHCSRSDGNLKVAYWNRKGCYRHQRSQRNYPFKKRFFNINCSKNSDGRDRSLAPEKDFNGDVSEDGPSPFKEGQHSLYRRRDSHVKLRIKSLRVPELYIEVAETATVGSLKRTVMEALSAILRGGVRVGVLLRGKKVRDDSKTLLQSGISHDNRPDALGFTLEPSSSLAPAESPAPGLSPASLPCDASQPYAGYATDSVAHQGPSLPLIECQGANLVKPIKNDNHNAAAPIDIPIDECSVDSRALVAVPTTTSREALAVVPVQQKLGKSEIAQRRVRRPFSVAEVEALVQAVEKLGTGRWRDVKMQAFDDAKHRTYVDLKDKWKTLVHTARISPQQRRGEPVPQELLDRVLAAHAYWSYHQSEPQQQQLSDA</sequence>
<dbReference type="EMBL" id="MTKT01004939">
    <property type="protein sequence ID" value="OWM68798.1"/>
    <property type="molecule type" value="Genomic_DNA"/>
</dbReference>
<feature type="compositionally biased region" description="Basic and acidic residues" evidence="4">
    <location>
        <begin position="158"/>
        <end position="175"/>
    </location>
</feature>